<protein>
    <submittedName>
        <fullName evidence="1">Uncharacterized protein</fullName>
    </submittedName>
</protein>
<evidence type="ECO:0000313" key="1">
    <source>
        <dbReference type="EMBL" id="OGG43602.1"/>
    </source>
</evidence>
<dbReference type="AlphaFoldDB" id="A0A1F6C3K2"/>
<gene>
    <name evidence="1" type="ORF">A2841_02095</name>
</gene>
<organism evidence="1 2">
    <name type="scientific">Candidatus Kaiserbacteria bacterium RIFCSPHIGHO2_01_FULL_48_10</name>
    <dbReference type="NCBI Taxonomy" id="1798476"/>
    <lineage>
        <taxon>Bacteria</taxon>
        <taxon>Candidatus Kaiseribacteriota</taxon>
    </lineage>
</organism>
<reference evidence="1 2" key="1">
    <citation type="journal article" date="2016" name="Nat. Commun.">
        <title>Thousands of microbial genomes shed light on interconnected biogeochemical processes in an aquifer system.</title>
        <authorList>
            <person name="Anantharaman K."/>
            <person name="Brown C.T."/>
            <person name="Hug L.A."/>
            <person name="Sharon I."/>
            <person name="Castelle C.J."/>
            <person name="Probst A.J."/>
            <person name="Thomas B.C."/>
            <person name="Singh A."/>
            <person name="Wilkins M.J."/>
            <person name="Karaoz U."/>
            <person name="Brodie E.L."/>
            <person name="Williams K.H."/>
            <person name="Hubbard S.S."/>
            <person name="Banfield J.F."/>
        </authorList>
    </citation>
    <scope>NUCLEOTIDE SEQUENCE [LARGE SCALE GENOMIC DNA]</scope>
</reference>
<accession>A0A1F6C3K2</accession>
<dbReference type="EMBL" id="MFKP01000035">
    <property type="protein sequence ID" value="OGG43602.1"/>
    <property type="molecule type" value="Genomic_DNA"/>
</dbReference>
<name>A0A1F6C3K2_9BACT</name>
<sequence>MTKLVIVAVALLVGLSHVIKGFTMIPKLRRQAKELSGKSITITNPADRMLFFRELDRVGAIEKPGIFSRLYEAIRWRKTQWALTAIDQLVARRAAPN</sequence>
<comment type="caution">
    <text evidence="1">The sequence shown here is derived from an EMBL/GenBank/DDBJ whole genome shotgun (WGS) entry which is preliminary data.</text>
</comment>
<proteinExistence type="predicted"/>
<dbReference type="Proteomes" id="UP000178249">
    <property type="component" value="Unassembled WGS sequence"/>
</dbReference>
<evidence type="ECO:0000313" key="2">
    <source>
        <dbReference type="Proteomes" id="UP000178249"/>
    </source>
</evidence>